<dbReference type="Pfam" id="PF01584">
    <property type="entry name" value="CheW"/>
    <property type="match status" value="1"/>
</dbReference>
<keyword evidence="3" id="KW-0597">Phosphoprotein</keyword>
<dbReference type="InterPro" id="IPR036061">
    <property type="entry name" value="CheW-like_dom_sf"/>
</dbReference>
<dbReference type="EC" id="2.7.13.3" evidence="2"/>
<dbReference type="InterPro" id="IPR036890">
    <property type="entry name" value="HATPase_C_sf"/>
</dbReference>
<keyword evidence="5" id="KW-0418">Kinase</keyword>
<dbReference type="InterPro" id="IPR051315">
    <property type="entry name" value="Bact_Chemotaxis_CheA"/>
</dbReference>
<dbReference type="Gene3D" id="3.30.565.10">
    <property type="entry name" value="Histidine kinase-like ATPase, C-terminal domain"/>
    <property type="match status" value="1"/>
</dbReference>
<evidence type="ECO:0000259" key="6">
    <source>
        <dbReference type="PROSITE" id="PS50109"/>
    </source>
</evidence>
<dbReference type="CDD" id="cd16916">
    <property type="entry name" value="HATPase_CheA-like"/>
    <property type="match status" value="1"/>
</dbReference>
<dbReference type="SUPFAM" id="SSF47384">
    <property type="entry name" value="Homodimeric domain of signal transducing histidine kinase"/>
    <property type="match status" value="1"/>
</dbReference>
<dbReference type="Pfam" id="PF02518">
    <property type="entry name" value="HATPase_c"/>
    <property type="match status" value="1"/>
</dbReference>
<evidence type="ECO:0000313" key="8">
    <source>
        <dbReference type="EMBL" id="HHQ16432.1"/>
    </source>
</evidence>
<dbReference type="PROSITE" id="PS50851">
    <property type="entry name" value="CHEW"/>
    <property type="match status" value="1"/>
</dbReference>
<dbReference type="AlphaFoldDB" id="A0A7V5XH85"/>
<dbReference type="InterPro" id="IPR036641">
    <property type="entry name" value="HPT_dom_sf"/>
</dbReference>
<comment type="caution">
    <text evidence="8">The sequence shown here is derived from an EMBL/GenBank/DDBJ whole genome shotgun (WGS) entry which is preliminary data.</text>
</comment>
<proteinExistence type="predicted"/>
<protein>
    <recommendedName>
        <fullName evidence="2">histidine kinase</fullName>
        <ecNumber evidence="2">2.7.13.3</ecNumber>
    </recommendedName>
</protein>
<dbReference type="SMART" id="SM00387">
    <property type="entry name" value="HATPase_c"/>
    <property type="match status" value="1"/>
</dbReference>
<dbReference type="InterPro" id="IPR037006">
    <property type="entry name" value="CheA-like_homodim_sf"/>
</dbReference>
<dbReference type="EMBL" id="DRWR01000108">
    <property type="protein sequence ID" value="HHQ16432.1"/>
    <property type="molecule type" value="Genomic_DNA"/>
</dbReference>
<keyword evidence="4" id="KW-0808">Transferase</keyword>
<name>A0A7V5XH85_9BACT</name>
<dbReference type="Gene3D" id="1.10.287.560">
    <property type="entry name" value="Histidine kinase CheA-like, homodimeric domain"/>
    <property type="match status" value="1"/>
</dbReference>
<evidence type="ECO:0000256" key="3">
    <source>
        <dbReference type="ARBA" id="ARBA00022553"/>
    </source>
</evidence>
<dbReference type="GO" id="GO:0005737">
    <property type="term" value="C:cytoplasm"/>
    <property type="evidence" value="ECO:0007669"/>
    <property type="project" value="InterPro"/>
</dbReference>
<dbReference type="PRINTS" id="PR00344">
    <property type="entry name" value="BCTRLSENSOR"/>
</dbReference>
<dbReference type="SUPFAM" id="SSF50341">
    <property type="entry name" value="CheW-like"/>
    <property type="match status" value="1"/>
</dbReference>
<dbReference type="Gene3D" id="2.30.30.40">
    <property type="entry name" value="SH3 Domains"/>
    <property type="match status" value="1"/>
</dbReference>
<sequence length="818" mass="92616">MTKLLHVSEDLMNFVREGTISYSSEIADILLEAMDIVSMMIDEIEDSGLLSHSLIQSAEEKAKEIKEKFLRSTEKREPEIKEKSEKKEQIVEKIFDFSIIPEEFRMRAVKEALEGKQIILVLYSPEAECFYKGEDPLYLVRNTPELIWARCYLREEIADPSLMDIYQCITNFELLSSASKEELSEHFKYVLDQVKFIDIEYSTLIIPEGEKNGGPVYEDFISDARKYVKENNIAIFKNATKALIDLSSPKLYFTSILRWIELLIDYLPKTKNIIEALLQSLETMSPPVFSFEKEPVLTQKKEEKTEFPDEFLKILNSQKIVLEKLNSVEDNLMKSNILKSIISSIENGLISLKKPEILNEFKKISKKISPEDFNLLKEWIEIKCSFSLPSEKTKEIVSPEVTFTNAEQQITEKEVSLLHTVSKVLKVDEIKIDRLMNLIGEFVVAKNSLSYLAQKADNVYGIQELSKELKAQYSVLNRISEEMQDAIMQIRMVPVSTVFQRFPRLVRDLSKKLNKKVRLIIEGEETEADKNVIEALAEPLIHIVRNSLDHGIEPPEERIAKGKPETGTIILKAKHEADSVVIEVIDDGRGIDPKKVKLKAYQKGLITEEHLEKMKDEEAVNLIFLPGFSTAESATDLSGRGVGMDVVRTAVEKFGGSVRVQSALDKGTTITLSLPLSMAVSHVMIIESAGEKYGVPIESVVETVRVSKQRIKTVKGKMTTVLRNKVIPLFYLNDLLEIKKSQTTNEEGEYAVLVLSIKGELIGIVVDKFHGTADIILKPFTGFLTNMKIFSGTAIMGDGSVLLVINPKELIYASKIQK</sequence>
<dbReference type="PANTHER" id="PTHR43395">
    <property type="entry name" value="SENSOR HISTIDINE KINASE CHEA"/>
    <property type="match status" value="1"/>
</dbReference>
<dbReference type="SMART" id="SM00260">
    <property type="entry name" value="CheW"/>
    <property type="match status" value="1"/>
</dbReference>
<dbReference type="InterPro" id="IPR036097">
    <property type="entry name" value="HisK_dim/P_sf"/>
</dbReference>
<evidence type="ECO:0000256" key="1">
    <source>
        <dbReference type="ARBA" id="ARBA00000085"/>
    </source>
</evidence>
<dbReference type="InterPro" id="IPR004105">
    <property type="entry name" value="CheA-like_dim"/>
</dbReference>
<dbReference type="Gene3D" id="1.20.120.160">
    <property type="entry name" value="HPT domain"/>
    <property type="match status" value="1"/>
</dbReference>
<organism evidence="8">
    <name type="scientific">Thermodesulfobacterium geofontis</name>
    <dbReference type="NCBI Taxonomy" id="1295609"/>
    <lineage>
        <taxon>Bacteria</taxon>
        <taxon>Pseudomonadati</taxon>
        <taxon>Thermodesulfobacteriota</taxon>
        <taxon>Thermodesulfobacteria</taxon>
        <taxon>Thermodesulfobacteriales</taxon>
        <taxon>Thermodesulfobacteriaceae</taxon>
        <taxon>Thermodesulfobacterium</taxon>
    </lineage>
</organism>
<dbReference type="GO" id="GO:0000155">
    <property type="term" value="F:phosphorelay sensor kinase activity"/>
    <property type="evidence" value="ECO:0007669"/>
    <property type="project" value="InterPro"/>
</dbReference>
<feature type="domain" description="CheW-like" evidence="7">
    <location>
        <begin position="680"/>
        <end position="816"/>
    </location>
</feature>
<dbReference type="InterPro" id="IPR003594">
    <property type="entry name" value="HATPase_dom"/>
</dbReference>
<dbReference type="InterPro" id="IPR002545">
    <property type="entry name" value="CheW-lke_dom"/>
</dbReference>
<dbReference type="SUPFAM" id="SSF55874">
    <property type="entry name" value="ATPase domain of HSP90 chaperone/DNA topoisomerase II/histidine kinase"/>
    <property type="match status" value="1"/>
</dbReference>
<evidence type="ECO:0000256" key="2">
    <source>
        <dbReference type="ARBA" id="ARBA00012438"/>
    </source>
</evidence>
<dbReference type="PANTHER" id="PTHR43395:SF1">
    <property type="entry name" value="CHEMOTAXIS PROTEIN CHEA"/>
    <property type="match status" value="1"/>
</dbReference>
<dbReference type="Pfam" id="PF02895">
    <property type="entry name" value="H-kinase_dim"/>
    <property type="match status" value="1"/>
</dbReference>
<gene>
    <name evidence="8" type="ORF">ENM15_06435</name>
</gene>
<evidence type="ECO:0000256" key="4">
    <source>
        <dbReference type="ARBA" id="ARBA00022679"/>
    </source>
</evidence>
<comment type="catalytic activity">
    <reaction evidence="1">
        <text>ATP + protein L-histidine = ADP + protein N-phospho-L-histidine.</text>
        <dbReference type="EC" id="2.7.13.3"/>
    </reaction>
</comment>
<evidence type="ECO:0000256" key="5">
    <source>
        <dbReference type="ARBA" id="ARBA00022777"/>
    </source>
</evidence>
<dbReference type="PROSITE" id="PS50109">
    <property type="entry name" value="HIS_KIN"/>
    <property type="match status" value="1"/>
</dbReference>
<dbReference type="InterPro" id="IPR004358">
    <property type="entry name" value="Sig_transdc_His_kin-like_C"/>
</dbReference>
<accession>A0A7V5XH85</accession>
<dbReference type="GO" id="GO:0006935">
    <property type="term" value="P:chemotaxis"/>
    <property type="evidence" value="ECO:0007669"/>
    <property type="project" value="InterPro"/>
</dbReference>
<dbReference type="InterPro" id="IPR005467">
    <property type="entry name" value="His_kinase_dom"/>
</dbReference>
<evidence type="ECO:0000259" key="7">
    <source>
        <dbReference type="PROSITE" id="PS50851"/>
    </source>
</evidence>
<dbReference type="SMART" id="SM01231">
    <property type="entry name" value="H-kinase_dim"/>
    <property type="match status" value="1"/>
</dbReference>
<reference evidence="8" key="1">
    <citation type="journal article" date="2020" name="mSystems">
        <title>Genome- and Community-Level Interaction Insights into Carbon Utilization and Element Cycling Functions of Hydrothermarchaeota in Hydrothermal Sediment.</title>
        <authorList>
            <person name="Zhou Z."/>
            <person name="Liu Y."/>
            <person name="Xu W."/>
            <person name="Pan J."/>
            <person name="Luo Z.H."/>
            <person name="Li M."/>
        </authorList>
    </citation>
    <scope>NUCLEOTIDE SEQUENCE [LARGE SCALE GENOMIC DNA]</scope>
    <source>
        <strain evidence="8">SpSt-106</strain>
    </source>
</reference>
<dbReference type="FunFam" id="3.30.565.10:FF:000016">
    <property type="entry name" value="Chemotaxis protein CheA, putative"/>
    <property type="match status" value="1"/>
</dbReference>
<feature type="domain" description="Histidine kinase" evidence="6">
    <location>
        <begin position="462"/>
        <end position="678"/>
    </location>
</feature>